<gene>
    <name evidence="2" type="ORF">JOC54_002488</name>
</gene>
<dbReference type="RefSeq" id="WP_051992019.1">
    <property type="nucleotide sequence ID" value="NZ_JAFBCV010000007.1"/>
</dbReference>
<evidence type="ECO:0000313" key="2">
    <source>
        <dbReference type="EMBL" id="MBM7839217.1"/>
    </source>
</evidence>
<dbReference type="SUPFAM" id="SSF55729">
    <property type="entry name" value="Acyl-CoA N-acyltransferases (Nat)"/>
    <property type="match status" value="1"/>
</dbReference>
<comment type="caution">
    <text evidence="2">The sequence shown here is derived from an EMBL/GenBank/DDBJ whole genome shotgun (WGS) entry which is preliminary data.</text>
</comment>
<dbReference type="Pfam" id="PF00583">
    <property type="entry name" value="Acetyltransf_1"/>
    <property type="match status" value="1"/>
</dbReference>
<dbReference type="Gene3D" id="3.40.630.30">
    <property type="match status" value="1"/>
</dbReference>
<name>A0ABS2SYA3_9BACI</name>
<organism evidence="2 3">
    <name type="scientific">Shouchella xiaoxiensis</name>
    <dbReference type="NCBI Taxonomy" id="766895"/>
    <lineage>
        <taxon>Bacteria</taxon>
        <taxon>Bacillati</taxon>
        <taxon>Bacillota</taxon>
        <taxon>Bacilli</taxon>
        <taxon>Bacillales</taxon>
        <taxon>Bacillaceae</taxon>
        <taxon>Shouchella</taxon>
    </lineage>
</organism>
<proteinExistence type="predicted"/>
<dbReference type="PROSITE" id="PS51186">
    <property type="entry name" value="GNAT"/>
    <property type="match status" value="1"/>
</dbReference>
<reference evidence="2" key="1">
    <citation type="submission" date="2021-01" db="EMBL/GenBank/DDBJ databases">
        <title>Genomic Encyclopedia of Type Strains, Phase IV (KMG-IV): sequencing the most valuable type-strain genomes for metagenomic binning, comparative biology and taxonomic classification.</title>
        <authorList>
            <person name="Goeker M."/>
        </authorList>
    </citation>
    <scope>NUCLEOTIDE SEQUENCE</scope>
    <source>
        <strain evidence="2">DSM 21943</strain>
    </source>
</reference>
<accession>A0ABS2SYA3</accession>
<keyword evidence="3" id="KW-1185">Reference proteome</keyword>
<dbReference type="EMBL" id="JAFBCV010000007">
    <property type="protein sequence ID" value="MBM7839217.1"/>
    <property type="molecule type" value="Genomic_DNA"/>
</dbReference>
<feature type="domain" description="N-acetyltransferase" evidence="1">
    <location>
        <begin position="6"/>
        <end position="153"/>
    </location>
</feature>
<evidence type="ECO:0000259" key="1">
    <source>
        <dbReference type="PROSITE" id="PS51186"/>
    </source>
</evidence>
<dbReference type="InterPro" id="IPR016181">
    <property type="entry name" value="Acyl_CoA_acyltransferase"/>
</dbReference>
<sequence>MGVELIRATQADEEVLKHLFQFYIYDFSEYMPIEVEGNGKYDDYPLAAYWVNPAYFPYLIKKGVHYIGFVLVKESRTHTSIAEFFIMKRHRRGGFGKAIVHKIFHQHRGNWEISQLKNNEPAQAFWRRVINEAVAGTFTEEERDNKVVQTFSV</sequence>
<evidence type="ECO:0000313" key="3">
    <source>
        <dbReference type="Proteomes" id="UP001179280"/>
    </source>
</evidence>
<dbReference type="Proteomes" id="UP001179280">
    <property type="component" value="Unassembled WGS sequence"/>
</dbReference>
<protein>
    <submittedName>
        <fullName evidence="2">Acetyltransferase</fullName>
    </submittedName>
</protein>
<dbReference type="InterPro" id="IPR000182">
    <property type="entry name" value="GNAT_dom"/>
</dbReference>